<protein>
    <recommendedName>
        <fullName evidence="5">Gamma-interferon-inducible lysosomal thiol reductase</fullName>
    </recommendedName>
</protein>
<sequence length="205" mass="23229">MSIFNNGLIDIVNLKMVPWGNAHVDRLNNTLACQNGLDECELNTIHACAINAWHNKVDKYYALIYCTEFIVIEGRHQNWTTCFNSLGLSEKPVFECLKNGTGTKLEILHGYETAHLSPPPSFMPWVIVNNHPLGNDYANFASYVCNAYKGNVIPSVCKLPLERIRESKPVHPVCYRTEAKTFTSFGPVKRISRSRKVFQKGVLRN</sequence>
<dbReference type="AlphaFoldDB" id="A0A067JJ60"/>
<proteinExistence type="inferred from homology"/>
<dbReference type="OrthoDB" id="958254at2759"/>
<keyword evidence="4" id="KW-1185">Reference proteome</keyword>
<dbReference type="PANTHER" id="PTHR13234:SF27">
    <property type="entry name" value="GAMMA INTERFERON INDUCIBLE LYSOSOMAL THIOL REDUCTASE"/>
    <property type="match status" value="1"/>
</dbReference>
<dbReference type="STRING" id="180498.A0A067JJ60"/>
<evidence type="ECO:0008006" key="5">
    <source>
        <dbReference type="Google" id="ProtNLM"/>
    </source>
</evidence>
<name>A0A067JJ60_JATCU</name>
<accession>A0A067JJ60</accession>
<evidence type="ECO:0000256" key="2">
    <source>
        <dbReference type="ARBA" id="ARBA00023180"/>
    </source>
</evidence>
<reference evidence="3 4" key="1">
    <citation type="journal article" date="2014" name="PLoS ONE">
        <title>Global Analysis of Gene Expression Profiles in Physic Nut (Jatropha curcas L.) Seedlings Exposed to Salt Stress.</title>
        <authorList>
            <person name="Zhang L."/>
            <person name="Zhang C."/>
            <person name="Wu P."/>
            <person name="Chen Y."/>
            <person name="Li M."/>
            <person name="Jiang H."/>
            <person name="Wu G."/>
        </authorList>
    </citation>
    <scope>NUCLEOTIDE SEQUENCE [LARGE SCALE GENOMIC DNA]</scope>
    <source>
        <strain evidence="4">cv. GZQX0401</strain>
        <tissue evidence="3">Young leaves</tissue>
    </source>
</reference>
<dbReference type="GO" id="GO:0016671">
    <property type="term" value="F:oxidoreductase activity, acting on a sulfur group of donors, disulfide as acceptor"/>
    <property type="evidence" value="ECO:0007669"/>
    <property type="project" value="InterPro"/>
</dbReference>
<dbReference type="PANTHER" id="PTHR13234">
    <property type="entry name" value="GAMMA-INTERFERON INDUCIBLE LYSOSOMAL THIOL REDUCTASE GILT"/>
    <property type="match status" value="1"/>
</dbReference>
<organism evidence="3 4">
    <name type="scientific">Jatropha curcas</name>
    <name type="common">Barbados nut</name>
    <dbReference type="NCBI Taxonomy" id="180498"/>
    <lineage>
        <taxon>Eukaryota</taxon>
        <taxon>Viridiplantae</taxon>
        <taxon>Streptophyta</taxon>
        <taxon>Embryophyta</taxon>
        <taxon>Tracheophyta</taxon>
        <taxon>Spermatophyta</taxon>
        <taxon>Magnoliopsida</taxon>
        <taxon>eudicotyledons</taxon>
        <taxon>Gunneridae</taxon>
        <taxon>Pentapetalae</taxon>
        <taxon>rosids</taxon>
        <taxon>fabids</taxon>
        <taxon>Malpighiales</taxon>
        <taxon>Euphorbiaceae</taxon>
        <taxon>Crotonoideae</taxon>
        <taxon>Jatropheae</taxon>
        <taxon>Jatropha</taxon>
    </lineage>
</organism>
<evidence type="ECO:0000313" key="4">
    <source>
        <dbReference type="Proteomes" id="UP000027138"/>
    </source>
</evidence>
<comment type="similarity">
    <text evidence="1">Belongs to the GILT family.</text>
</comment>
<evidence type="ECO:0000256" key="1">
    <source>
        <dbReference type="ARBA" id="ARBA00005679"/>
    </source>
</evidence>
<dbReference type="EMBL" id="KK915374">
    <property type="protein sequence ID" value="KDP22843.1"/>
    <property type="molecule type" value="Genomic_DNA"/>
</dbReference>
<dbReference type="InterPro" id="IPR004911">
    <property type="entry name" value="Interferon-induced_GILT"/>
</dbReference>
<dbReference type="Pfam" id="PF03227">
    <property type="entry name" value="GILT"/>
    <property type="match status" value="1"/>
</dbReference>
<evidence type="ECO:0000313" key="3">
    <source>
        <dbReference type="EMBL" id="KDP22843.1"/>
    </source>
</evidence>
<keyword evidence="2" id="KW-0325">Glycoprotein</keyword>
<dbReference type="Proteomes" id="UP000027138">
    <property type="component" value="Unassembled WGS sequence"/>
</dbReference>
<gene>
    <name evidence="3" type="ORF">JCGZ_00430</name>
</gene>